<dbReference type="CDD" id="cd06579">
    <property type="entry name" value="TM_PBP1_transp_AraH_like"/>
    <property type="match status" value="1"/>
</dbReference>
<accession>A0A9X7P4P1</accession>
<keyword evidence="10" id="KW-1185">Reference proteome</keyword>
<feature type="transmembrane region" description="Helical" evidence="8">
    <location>
        <begin position="292"/>
        <end position="313"/>
    </location>
</feature>
<dbReference type="Pfam" id="PF02653">
    <property type="entry name" value="BPD_transp_2"/>
    <property type="match status" value="1"/>
</dbReference>
<evidence type="ECO:0000313" key="9">
    <source>
        <dbReference type="EMBL" id="PRR68636.1"/>
    </source>
</evidence>
<dbReference type="GO" id="GO:0022857">
    <property type="term" value="F:transmembrane transporter activity"/>
    <property type="evidence" value="ECO:0007669"/>
    <property type="project" value="InterPro"/>
</dbReference>
<evidence type="ECO:0000256" key="1">
    <source>
        <dbReference type="ARBA" id="ARBA00004651"/>
    </source>
</evidence>
<keyword evidence="2" id="KW-0813">Transport</keyword>
<dbReference type="PANTHER" id="PTHR32196">
    <property type="entry name" value="ABC TRANSPORTER PERMEASE PROTEIN YPHD-RELATED-RELATED"/>
    <property type="match status" value="1"/>
</dbReference>
<evidence type="ECO:0000256" key="2">
    <source>
        <dbReference type="ARBA" id="ARBA00022448"/>
    </source>
</evidence>
<name>A0A9X7P4P1_9FIRM</name>
<evidence type="ECO:0000256" key="5">
    <source>
        <dbReference type="ARBA" id="ARBA00022692"/>
    </source>
</evidence>
<organism evidence="9 10">
    <name type="scientific">Neomoorella stamsii</name>
    <dbReference type="NCBI Taxonomy" id="1266720"/>
    <lineage>
        <taxon>Bacteria</taxon>
        <taxon>Bacillati</taxon>
        <taxon>Bacillota</taxon>
        <taxon>Clostridia</taxon>
        <taxon>Neomoorellales</taxon>
        <taxon>Neomoorellaceae</taxon>
        <taxon>Neomoorella</taxon>
    </lineage>
</organism>
<feature type="transmembrane region" description="Helical" evidence="8">
    <location>
        <begin position="95"/>
        <end position="114"/>
    </location>
</feature>
<protein>
    <submittedName>
        <fullName evidence="9">Ribose transport system permease protein RbsC</fullName>
    </submittedName>
</protein>
<feature type="transmembrane region" description="Helical" evidence="8">
    <location>
        <begin position="121"/>
        <end position="139"/>
    </location>
</feature>
<dbReference type="AlphaFoldDB" id="A0A9X7P4P1"/>
<evidence type="ECO:0000256" key="3">
    <source>
        <dbReference type="ARBA" id="ARBA00022475"/>
    </source>
</evidence>
<dbReference type="EMBL" id="PVXL01000080">
    <property type="protein sequence ID" value="PRR68636.1"/>
    <property type="molecule type" value="Genomic_DNA"/>
</dbReference>
<dbReference type="InterPro" id="IPR001851">
    <property type="entry name" value="ABC_transp_permease"/>
</dbReference>
<dbReference type="Proteomes" id="UP000239430">
    <property type="component" value="Unassembled WGS sequence"/>
</dbReference>
<evidence type="ECO:0000256" key="6">
    <source>
        <dbReference type="ARBA" id="ARBA00022989"/>
    </source>
</evidence>
<evidence type="ECO:0000256" key="4">
    <source>
        <dbReference type="ARBA" id="ARBA00022519"/>
    </source>
</evidence>
<feature type="transmembrane region" description="Helical" evidence="8">
    <location>
        <begin position="266"/>
        <end position="286"/>
    </location>
</feature>
<comment type="subcellular location">
    <subcellularLocation>
        <location evidence="1">Cell membrane</location>
        <topology evidence="1">Multi-pass membrane protein</topology>
    </subcellularLocation>
</comment>
<feature type="transmembrane region" description="Helical" evidence="8">
    <location>
        <begin position="44"/>
        <end position="64"/>
    </location>
</feature>
<evidence type="ECO:0000313" key="10">
    <source>
        <dbReference type="Proteomes" id="UP000239430"/>
    </source>
</evidence>
<gene>
    <name evidence="9" type="primary">rbsC_7</name>
    <name evidence="9" type="ORF">MOST_32950</name>
</gene>
<evidence type="ECO:0000256" key="8">
    <source>
        <dbReference type="SAM" id="Phobius"/>
    </source>
</evidence>
<feature type="transmembrane region" description="Helical" evidence="8">
    <location>
        <begin position="12"/>
        <end position="32"/>
    </location>
</feature>
<feature type="transmembrane region" description="Helical" evidence="8">
    <location>
        <begin position="159"/>
        <end position="182"/>
    </location>
</feature>
<sequence>MDDMNKKVYQVINNYRIYFLCGLVFIAMAIFVPNFLTPYNITNILKGMSLNAMVAVGFTIVMICKELDLSVGTTLTLGAMFVIGFQPSLGWGGSLLIAVLAGALVGLANGFLVARAKIDSFIVTLGTMTTVQGIIFLYGKGYALNATDFTIADWLETPIIPFLPPRVLITIIFVLLFEVLLVRTKYGRGFYMVGANRETAWLAGLNTEGYVIVAFIISGITAALGGALFAMSLSSATPTIGTSSLMIVVAATIIGGTSMAGGKGSILGSAVAVLTLTILYNGLTNLGAGYEIQILASGLVLAVVVLYEAYALYQANKVKGQRPELLKEVSLKKGKGRGGKAVKLETLN</sequence>
<comment type="caution">
    <text evidence="9">The sequence shown here is derived from an EMBL/GenBank/DDBJ whole genome shotgun (WGS) entry which is preliminary data.</text>
</comment>
<keyword evidence="6 8" id="KW-1133">Transmembrane helix</keyword>
<keyword evidence="5 8" id="KW-0812">Transmembrane</keyword>
<feature type="transmembrane region" description="Helical" evidence="8">
    <location>
        <begin position="236"/>
        <end position="254"/>
    </location>
</feature>
<evidence type="ECO:0000256" key="7">
    <source>
        <dbReference type="ARBA" id="ARBA00023136"/>
    </source>
</evidence>
<dbReference type="GO" id="GO:0005886">
    <property type="term" value="C:plasma membrane"/>
    <property type="evidence" value="ECO:0007669"/>
    <property type="project" value="UniProtKB-SubCell"/>
</dbReference>
<dbReference type="PANTHER" id="PTHR32196:SF21">
    <property type="entry name" value="ABC TRANSPORTER PERMEASE PROTEIN YPHD-RELATED"/>
    <property type="match status" value="1"/>
</dbReference>
<feature type="transmembrane region" description="Helical" evidence="8">
    <location>
        <begin position="210"/>
        <end position="230"/>
    </location>
</feature>
<keyword evidence="3" id="KW-1003">Cell membrane</keyword>
<reference evidence="9 10" key="1">
    <citation type="submission" date="2018-03" db="EMBL/GenBank/DDBJ databases">
        <title>Genome sequence of Moorella stamsii DSM 26217.</title>
        <authorList>
            <person name="Poehlein A."/>
            <person name="Daniel R."/>
        </authorList>
    </citation>
    <scope>NUCLEOTIDE SEQUENCE [LARGE SCALE GENOMIC DNA]</scope>
    <source>
        <strain evidence="10">DSM 26217</strain>
    </source>
</reference>
<keyword evidence="4" id="KW-0997">Cell inner membrane</keyword>
<proteinExistence type="predicted"/>
<keyword evidence="7 8" id="KW-0472">Membrane</keyword>